<dbReference type="InterPro" id="IPR025965">
    <property type="entry name" value="FlgD/Vpr_Ig-like"/>
</dbReference>
<dbReference type="NCBIfam" id="TIGR04183">
    <property type="entry name" value="Por_Secre_tail"/>
    <property type="match status" value="1"/>
</dbReference>
<dbReference type="Pfam" id="PF13860">
    <property type="entry name" value="FlgD_ig"/>
    <property type="match status" value="1"/>
</dbReference>
<name>A0A7V4U232_CALAY</name>
<dbReference type="EMBL" id="DRQG01000117">
    <property type="protein sequence ID" value="HGY56610.1"/>
    <property type="molecule type" value="Genomic_DNA"/>
</dbReference>
<dbReference type="InterPro" id="IPR026444">
    <property type="entry name" value="Secre_tail"/>
</dbReference>
<sequence length="449" mass="49541">MRNLFNLILISLFYLGQGYLFAQPVNEVIYIGPGGAEGISDNGKIVVGSFGDKGYYWTYGTGRVELGWCHPYDVTNDTMIVGDFLDPTVTTPEGDTCFVAGYWKDGQWHNIGSLLAEPFHPDWYTDAFGVSSDGSTIVGMQWWDYSHVEAYKWTQADSFTMLGMNGGQGSKALGVNADGSIVVGWDENSNFERRAVMWNPDSFYLGTLANPPSELGEAHDISPNGLYIVGGSDGRAFVWTETGGMVDLNPTGNQNDYADDVSDNKVIVGTYETSTIHNDGFVYTDENGFELIEDFFARNNVTYGNPDWAYFDYCQAISRDGTVIAGSGYRTTTEAAYESWVVYLDTPSELPSESAVATDFKLEQNYPNPFNPSTTIAFSLPVAAPVKLVVYDLQGRKVRTLLNESLPAGAQQVKWDANDDFGRPVASGVYLYTLDSENFSQTKKMLLVR</sequence>
<evidence type="ECO:0000313" key="2">
    <source>
        <dbReference type="EMBL" id="HGY56610.1"/>
    </source>
</evidence>
<accession>A0A7V4U232</accession>
<dbReference type="SUPFAM" id="SSF82171">
    <property type="entry name" value="DPP6 N-terminal domain-like"/>
    <property type="match status" value="1"/>
</dbReference>
<feature type="domain" description="FlgD/Vpr Ig-like" evidence="1">
    <location>
        <begin position="375"/>
        <end position="436"/>
    </location>
</feature>
<evidence type="ECO:0000259" key="1">
    <source>
        <dbReference type="Pfam" id="PF13860"/>
    </source>
</evidence>
<proteinExistence type="predicted"/>
<protein>
    <submittedName>
        <fullName evidence="2">T9SS type A sorting domain-containing protein</fullName>
    </submittedName>
</protein>
<organism evidence="2">
    <name type="scientific">Caldithrix abyssi</name>
    <dbReference type="NCBI Taxonomy" id="187145"/>
    <lineage>
        <taxon>Bacteria</taxon>
        <taxon>Pseudomonadati</taxon>
        <taxon>Calditrichota</taxon>
        <taxon>Calditrichia</taxon>
        <taxon>Calditrichales</taxon>
        <taxon>Calditrichaceae</taxon>
        <taxon>Caldithrix</taxon>
    </lineage>
</organism>
<comment type="caution">
    <text evidence="2">The sequence shown here is derived from an EMBL/GenBank/DDBJ whole genome shotgun (WGS) entry which is preliminary data.</text>
</comment>
<dbReference type="Gene3D" id="2.60.40.4070">
    <property type="match status" value="1"/>
</dbReference>
<dbReference type="AlphaFoldDB" id="A0A7V4U232"/>
<reference evidence="2" key="1">
    <citation type="journal article" date="2020" name="mSystems">
        <title>Genome- and Community-Level Interaction Insights into Carbon Utilization and Element Cycling Functions of Hydrothermarchaeota in Hydrothermal Sediment.</title>
        <authorList>
            <person name="Zhou Z."/>
            <person name="Liu Y."/>
            <person name="Xu W."/>
            <person name="Pan J."/>
            <person name="Luo Z.H."/>
            <person name="Li M."/>
        </authorList>
    </citation>
    <scope>NUCLEOTIDE SEQUENCE [LARGE SCALE GENOMIC DNA]</scope>
    <source>
        <strain evidence="2">HyVt-577</strain>
    </source>
</reference>
<gene>
    <name evidence="2" type="ORF">ENK44_12950</name>
</gene>
<dbReference type="Proteomes" id="UP000885779">
    <property type="component" value="Unassembled WGS sequence"/>
</dbReference>